<dbReference type="InterPro" id="IPR027417">
    <property type="entry name" value="P-loop_NTPase"/>
</dbReference>
<evidence type="ECO:0000256" key="9">
    <source>
        <dbReference type="ARBA" id="ARBA00048090"/>
    </source>
</evidence>
<evidence type="ECO:0000256" key="1">
    <source>
        <dbReference type="ARBA" id="ARBA00004761"/>
    </source>
</evidence>
<name>A0A916SF13_9BURK</name>
<keyword evidence="5 10" id="KW-0547">Nucleotide-binding</keyword>
<dbReference type="RefSeq" id="WP_188707968.1">
    <property type="nucleotide sequence ID" value="NZ_BMIG01000005.1"/>
</dbReference>
<evidence type="ECO:0000256" key="4">
    <source>
        <dbReference type="ARBA" id="ARBA00022679"/>
    </source>
</evidence>
<reference evidence="11" key="1">
    <citation type="journal article" date="2014" name="Int. J. Syst. Evol. Microbiol.">
        <title>Complete genome sequence of Corynebacterium casei LMG S-19264T (=DSM 44701T), isolated from a smear-ripened cheese.</title>
        <authorList>
            <consortium name="US DOE Joint Genome Institute (JGI-PGF)"/>
            <person name="Walter F."/>
            <person name="Albersmeier A."/>
            <person name="Kalinowski J."/>
            <person name="Ruckert C."/>
        </authorList>
    </citation>
    <scope>NUCLEOTIDE SEQUENCE</scope>
    <source>
        <strain evidence="11">CGMCC 1.15322</strain>
    </source>
</reference>
<dbReference type="GO" id="GO:0005524">
    <property type="term" value="F:ATP binding"/>
    <property type="evidence" value="ECO:0007669"/>
    <property type="project" value="UniProtKB-KW"/>
</dbReference>
<dbReference type="Gene3D" id="3.40.50.300">
    <property type="entry name" value="P-loop containing nucleotide triphosphate hydrolases"/>
    <property type="match status" value="1"/>
</dbReference>
<gene>
    <name evidence="11" type="primary">gntK</name>
    <name evidence="11" type="ORF">GCM10011496_17370</name>
</gene>
<dbReference type="Proteomes" id="UP000620596">
    <property type="component" value="Unassembled WGS sequence"/>
</dbReference>
<dbReference type="InterPro" id="IPR006001">
    <property type="entry name" value="Therm_gnt_kin"/>
</dbReference>
<keyword evidence="12" id="KW-1185">Reference proteome</keyword>
<dbReference type="AlphaFoldDB" id="A0A916SF13"/>
<evidence type="ECO:0000256" key="7">
    <source>
        <dbReference type="ARBA" id="ARBA00022840"/>
    </source>
</evidence>
<dbReference type="PANTHER" id="PTHR43442:SF3">
    <property type="entry name" value="GLUCONOKINASE-RELATED"/>
    <property type="match status" value="1"/>
</dbReference>
<evidence type="ECO:0000256" key="8">
    <source>
        <dbReference type="ARBA" id="ARBA00023064"/>
    </source>
</evidence>
<evidence type="ECO:0000256" key="5">
    <source>
        <dbReference type="ARBA" id="ARBA00022741"/>
    </source>
</evidence>
<evidence type="ECO:0000256" key="3">
    <source>
        <dbReference type="ARBA" id="ARBA00012054"/>
    </source>
</evidence>
<comment type="similarity">
    <text evidence="2 10">Belongs to the gluconokinase GntK/GntV family.</text>
</comment>
<evidence type="ECO:0000256" key="2">
    <source>
        <dbReference type="ARBA" id="ARBA00008420"/>
    </source>
</evidence>
<dbReference type="GO" id="GO:0005737">
    <property type="term" value="C:cytoplasm"/>
    <property type="evidence" value="ECO:0007669"/>
    <property type="project" value="TreeGrafter"/>
</dbReference>
<evidence type="ECO:0000313" key="12">
    <source>
        <dbReference type="Proteomes" id="UP000620596"/>
    </source>
</evidence>
<dbReference type="Pfam" id="PF01202">
    <property type="entry name" value="SKI"/>
    <property type="match status" value="1"/>
</dbReference>
<protein>
    <recommendedName>
        <fullName evidence="3 10">Gluconokinase</fullName>
        <ecNumber evidence="3 10">2.7.1.12</ecNumber>
    </recommendedName>
</protein>
<comment type="pathway">
    <text evidence="1">Carbohydrate acid metabolism.</text>
</comment>
<dbReference type="FunFam" id="3.40.50.300:FF:000522">
    <property type="entry name" value="Gluconokinase"/>
    <property type="match status" value="1"/>
</dbReference>
<proteinExistence type="inferred from homology"/>
<keyword evidence="4 10" id="KW-0808">Transferase</keyword>
<dbReference type="CDD" id="cd02021">
    <property type="entry name" value="GntK"/>
    <property type="match status" value="1"/>
</dbReference>
<dbReference type="NCBIfam" id="TIGR01313">
    <property type="entry name" value="therm_gnt_kin"/>
    <property type="match status" value="1"/>
</dbReference>
<evidence type="ECO:0000256" key="6">
    <source>
        <dbReference type="ARBA" id="ARBA00022777"/>
    </source>
</evidence>
<comment type="catalytic activity">
    <reaction evidence="9 10">
        <text>D-gluconate + ATP = 6-phospho-D-gluconate + ADP + H(+)</text>
        <dbReference type="Rhea" id="RHEA:19433"/>
        <dbReference type="ChEBI" id="CHEBI:15378"/>
        <dbReference type="ChEBI" id="CHEBI:18391"/>
        <dbReference type="ChEBI" id="CHEBI:30616"/>
        <dbReference type="ChEBI" id="CHEBI:58759"/>
        <dbReference type="ChEBI" id="CHEBI:456216"/>
        <dbReference type="EC" id="2.7.1.12"/>
    </reaction>
</comment>
<evidence type="ECO:0000313" key="11">
    <source>
        <dbReference type="EMBL" id="GGA96858.1"/>
    </source>
</evidence>
<dbReference type="EMBL" id="BMIG01000005">
    <property type="protein sequence ID" value="GGA96858.1"/>
    <property type="molecule type" value="Genomic_DNA"/>
</dbReference>
<reference evidence="11" key="2">
    <citation type="submission" date="2020-09" db="EMBL/GenBank/DDBJ databases">
        <authorList>
            <person name="Sun Q."/>
            <person name="Zhou Y."/>
        </authorList>
    </citation>
    <scope>NUCLEOTIDE SEQUENCE</scope>
    <source>
        <strain evidence="11">CGMCC 1.15322</strain>
    </source>
</reference>
<dbReference type="GO" id="GO:0019521">
    <property type="term" value="P:D-gluconate metabolic process"/>
    <property type="evidence" value="ECO:0007669"/>
    <property type="project" value="UniProtKB-KW"/>
</dbReference>
<dbReference type="PANTHER" id="PTHR43442">
    <property type="entry name" value="GLUCONOKINASE-RELATED"/>
    <property type="match status" value="1"/>
</dbReference>
<keyword evidence="6 10" id="KW-0418">Kinase</keyword>
<keyword evidence="7 10" id="KW-0067">ATP-binding</keyword>
<dbReference type="SUPFAM" id="SSF52540">
    <property type="entry name" value="P-loop containing nucleoside triphosphate hydrolases"/>
    <property type="match status" value="1"/>
</dbReference>
<dbReference type="InterPro" id="IPR031322">
    <property type="entry name" value="Shikimate/glucono_kinase"/>
</dbReference>
<accession>A0A916SF13</accession>
<dbReference type="GO" id="GO:0046316">
    <property type="term" value="F:gluconokinase activity"/>
    <property type="evidence" value="ECO:0007669"/>
    <property type="project" value="UniProtKB-EC"/>
</dbReference>
<keyword evidence="8" id="KW-0311">Gluconate utilization</keyword>
<comment type="caution">
    <text evidence="11">The sequence shown here is derived from an EMBL/GenBank/DDBJ whole genome shotgun (WGS) entry which is preliminary data.</text>
</comment>
<evidence type="ECO:0000256" key="10">
    <source>
        <dbReference type="RuleBase" id="RU363066"/>
    </source>
</evidence>
<dbReference type="EC" id="2.7.1.12" evidence="3 10"/>
<organism evidence="11 12">
    <name type="scientific">Polaromonas eurypsychrophila</name>
    <dbReference type="NCBI Taxonomy" id="1614635"/>
    <lineage>
        <taxon>Bacteria</taxon>
        <taxon>Pseudomonadati</taxon>
        <taxon>Pseudomonadota</taxon>
        <taxon>Betaproteobacteria</taxon>
        <taxon>Burkholderiales</taxon>
        <taxon>Comamonadaceae</taxon>
        <taxon>Polaromonas</taxon>
    </lineage>
</organism>
<sequence length="173" mass="18420">MNSDIFVVMGVSGCGKSTVGALLAEALKLPFLEGDVLHPESNVARMAAGVALSDEDREGWLQALAERLRQAQAAARGLVLSCSALKRSYRDILRSGAPGLHFVYLHGEYELLAVRMAARTGHYMPLSLLASQLATLEVPGLGENVQSFDVADRLEDIVAAVLAGLPEMRSTAS</sequence>